<evidence type="ECO:0000313" key="1">
    <source>
        <dbReference type="EMBL" id="GIY79438.1"/>
    </source>
</evidence>
<dbReference type="Proteomes" id="UP001054837">
    <property type="component" value="Unassembled WGS sequence"/>
</dbReference>
<keyword evidence="2" id="KW-1185">Reference proteome</keyword>
<dbReference type="InterPro" id="IPR043159">
    <property type="entry name" value="Lectin_gal-bd_sf"/>
</dbReference>
<evidence type="ECO:0000313" key="2">
    <source>
        <dbReference type="Proteomes" id="UP001054837"/>
    </source>
</evidence>
<protein>
    <submittedName>
        <fullName evidence="1">Protein eva-1 C</fullName>
    </submittedName>
</protein>
<dbReference type="Gene3D" id="2.60.120.740">
    <property type="match status" value="1"/>
</dbReference>
<sequence>TWHRTLTPFQSHACDVALHLRCTSSTLISIHYVFYGRLAESGHLCPDRSTAFFSTACGSSKALQVSEWGKKGGLLDLTEKECFWNSVK</sequence>
<organism evidence="1 2">
    <name type="scientific">Caerostris darwini</name>
    <dbReference type="NCBI Taxonomy" id="1538125"/>
    <lineage>
        <taxon>Eukaryota</taxon>
        <taxon>Metazoa</taxon>
        <taxon>Ecdysozoa</taxon>
        <taxon>Arthropoda</taxon>
        <taxon>Chelicerata</taxon>
        <taxon>Arachnida</taxon>
        <taxon>Araneae</taxon>
        <taxon>Araneomorphae</taxon>
        <taxon>Entelegynae</taxon>
        <taxon>Araneoidea</taxon>
        <taxon>Araneidae</taxon>
        <taxon>Caerostris</taxon>
    </lineage>
</organism>
<name>A0AAV4WB23_9ARAC</name>
<accession>A0AAV4WB23</accession>
<comment type="caution">
    <text evidence="1">The sequence shown here is derived from an EMBL/GenBank/DDBJ whole genome shotgun (WGS) entry which is preliminary data.</text>
</comment>
<dbReference type="EMBL" id="BPLQ01014398">
    <property type="protein sequence ID" value="GIY79438.1"/>
    <property type="molecule type" value="Genomic_DNA"/>
</dbReference>
<gene>
    <name evidence="1" type="primary">Eva1c_3</name>
    <name evidence="1" type="ORF">CDAR_49821</name>
</gene>
<reference evidence="1 2" key="1">
    <citation type="submission" date="2021-06" db="EMBL/GenBank/DDBJ databases">
        <title>Caerostris darwini draft genome.</title>
        <authorList>
            <person name="Kono N."/>
            <person name="Arakawa K."/>
        </authorList>
    </citation>
    <scope>NUCLEOTIDE SEQUENCE [LARGE SCALE GENOMIC DNA]</scope>
</reference>
<dbReference type="AlphaFoldDB" id="A0AAV4WB23"/>
<proteinExistence type="predicted"/>
<feature type="non-terminal residue" evidence="1">
    <location>
        <position position="1"/>
    </location>
</feature>